<evidence type="ECO:0000313" key="3">
    <source>
        <dbReference type="EMBL" id="MBB6733935.1"/>
    </source>
</evidence>
<reference evidence="3 4" key="1">
    <citation type="submission" date="2020-08" db="EMBL/GenBank/DDBJ databases">
        <title>Cohnella phylogeny.</title>
        <authorList>
            <person name="Dunlap C."/>
        </authorList>
    </citation>
    <scope>NUCLEOTIDE SEQUENCE [LARGE SCALE GENOMIC DNA]</scope>
    <source>
        <strain evidence="3 4">CBP 2801</strain>
    </source>
</reference>
<comment type="caution">
    <text evidence="3">The sequence shown here is derived from an EMBL/GenBank/DDBJ whole genome shotgun (WGS) entry which is preliminary data.</text>
</comment>
<gene>
    <name evidence="3" type="ORF">H7C18_23705</name>
</gene>
<evidence type="ECO:0000313" key="4">
    <source>
        <dbReference type="Proteomes" id="UP000564644"/>
    </source>
</evidence>
<evidence type="ECO:0000256" key="1">
    <source>
        <dbReference type="SAM" id="MobiDB-lite"/>
    </source>
</evidence>
<sequence>MNCPVCSDSRMREVEKDGVLIDICPSCKGVWLDRGELDKLMKEVREVRDDYNEWYYNDERRGSRSDGYPPPREDDRRYEGGYGGHGGHGSKHKKKRSVMDVFGDLFD</sequence>
<keyword evidence="4" id="KW-1185">Reference proteome</keyword>
<organism evidence="3 4">
    <name type="scientific">Cohnella zeiphila</name>
    <dbReference type="NCBI Taxonomy" id="2761120"/>
    <lineage>
        <taxon>Bacteria</taxon>
        <taxon>Bacillati</taxon>
        <taxon>Bacillota</taxon>
        <taxon>Bacilli</taxon>
        <taxon>Bacillales</taxon>
        <taxon>Paenibacillaceae</taxon>
        <taxon>Cohnella</taxon>
    </lineage>
</organism>
<dbReference type="AlphaFoldDB" id="A0A7X0SS69"/>
<dbReference type="Pfam" id="PF13453">
    <property type="entry name" value="Zn_ribbon_TFIIB"/>
    <property type="match status" value="1"/>
</dbReference>
<dbReference type="InterPro" id="IPR027392">
    <property type="entry name" value="TF_Znf"/>
</dbReference>
<evidence type="ECO:0000259" key="2">
    <source>
        <dbReference type="Pfam" id="PF13453"/>
    </source>
</evidence>
<dbReference type="RefSeq" id="WP_185131584.1">
    <property type="nucleotide sequence ID" value="NZ_JACJVO010000031.1"/>
</dbReference>
<name>A0A7X0SS69_9BACL</name>
<dbReference type="EMBL" id="JACJVO010000031">
    <property type="protein sequence ID" value="MBB6733935.1"/>
    <property type="molecule type" value="Genomic_DNA"/>
</dbReference>
<dbReference type="Proteomes" id="UP000564644">
    <property type="component" value="Unassembled WGS sequence"/>
</dbReference>
<accession>A0A7X0SS69</accession>
<proteinExistence type="predicted"/>
<protein>
    <submittedName>
        <fullName evidence="3">Zf-TFIIB domain-containing protein</fullName>
    </submittedName>
</protein>
<feature type="region of interest" description="Disordered" evidence="1">
    <location>
        <begin position="58"/>
        <end position="95"/>
    </location>
</feature>
<feature type="domain" description="Transcription factor zinc-finger" evidence="2">
    <location>
        <begin position="2"/>
        <end position="42"/>
    </location>
</feature>